<dbReference type="InterPro" id="IPR052981">
    <property type="entry name" value="Ingression_C2_domain"/>
</dbReference>
<reference evidence="3" key="1">
    <citation type="journal article" date="2010" name="Genome Biol.">
        <title>Genome sequence of the necrotrophic plant pathogen Pythium ultimum reveals original pathogenicity mechanisms and effector repertoire.</title>
        <authorList>
            <person name="Levesque C.A."/>
            <person name="Brouwer H."/>
            <person name="Cano L."/>
            <person name="Hamilton J.P."/>
            <person name="Holt C."/>
            <person name="Huitema E."/>
            <person name="Raffaele S."/>
            <person name="Robideau G.P."/>
            <person name="Thines M."/>
            <person name="Win J."/>
            <person name="Zerillo M.M."/>
            <person name="Beakes G.W."/>
            <person name="Boore J.L."/>
            <person name="Busam D."/>
            <person name="Dumas B."/>
            <person name="Ferriera S."/>
            <person name="Fuerstenberg S.I."/>
            <person name="Gachon C.M."/>
            <person name="Gaulin E."/>
            <person name="Govers F."/>
            <person name="Grenville-Briggs L."/>
            <person name="Horner N."/>
            <person name="Hostetler J."/>
            <person name="Jiang R.H."/>
            <person name="Johnson J."/>
            <person name="Krajaejun T."/>
            <person name="Lin H."/>
            <person name="Meijer H.J."/>
            <person name="Moore B."/>
            <person name="Morris P."/>
            <person name="Phuntmart V."/>
            <person name="Puiu D."/>
            <person name="Shetty J."/>
            <person name="Stajich J.E."/>
            <person name="Tripathy S."/>
            <person name="Wawra S."/>
            <person name="van West P."/>
            <person name="Whitty B.R."/>
            <person name="Coutinho P.M."/>
            <person name="Henrissat B."/>
            <person name="Martin F."/>
            <person name="Thomas P.D."/>
            <person name="Tyler B.M."/>
            <person name="De Vries R.P."/>
            <person name="Kamoun S."/>
            <person name="Yandell M."/>
            <person name="Tisserat N."/>
            <person name="Buell C.R."/>
        </authorList>
    </citation>
    <scope>NUCLEOTIDE SEQUENCE</scope>
    <source>
        <strain evidence="3">DAOM:BR144</strain>
    </source>
</reference>
<dbReference type="Proteomes" id="UP000019132">
    <property type="component" value="Unassembled WGS sequence"/>
</dbReference>
<dbReference type="STRING" id="431595.K3WV88"/>
<dbReference type="OMA" id="WMEAITV"/>
<dbReference type="SMART" id="SM00239">
    <property type="entry name" value="C2"/>
    <property type="match status" value="2"/>
</dbReference>
<dbReference type="InParanoid" id="K3WV88"/>
<reference evidence="3" key="2">
    <citation type="submission" date="2010-04" db="EMBL/GenBank/DDBJ databases">
        <authorList>
            <person name="Buell R."/>
            <person name="Hamilton J."/>
            <person name="Hostetler J."/>
        </authorList>
    </citation>
    <scope>NUCLEOTIDE SEQUENCE [LARGE SCALE GENOMIC DNA]</scope>
    <source>
        <strain evidence="3">DAOM:BR144</strain>
    </source>
</reference>
<accession>K3WV88</accession>
<protein>
    <recommendedName>
        <fullName evidence="1">C2 domain-containing protein</fullName>
    </recommendedName>
</protein>
<dbReference type="EMBL" id="GL376599">
    <property type="status" value="NOT_ANNOTATED_CDS"/>
    <property type="molecule type" value="Genomic_DNA"/>
</dbReference>
<keyword evidence="3" id="KW-1185">Reference proteome</keyword>
<feature type="domain" description="C2" evidence="1">
    <location>
        <begin position="154"/>
        <end position="281"/>
    </location>
</feature>
<sequence length="376" mass="41793">MHSRGASSVRSSMSGMSGQTVALRNDCVLFLTVVGARDLKNTQKLGVQDPYCVVYLISEGKASAEPAFKTSTHDNGGTEPQWNEKGTILIPNVSTDILKVKVRNENWVGSNTIGKILIPLKDLSRGRSMEKEFVLLPQGFVKILMYLSIGHENPTSQPRMKFGEYPQHFIIGKSKLFLGLISGEKLRDIQSFGTQDPYCEVFISKRRNPSAHDLVYKSKTHNNGGKNPRWMEAITVGVRCIEHDFLVIRVMNDNHLKDDLIGEMCLKLEVLVGKGFEDKNYPVEALDTIVGQVRLQLALFNDEVLDDDESDHDGDLDGCSCSNKMVMRATKVGDVLINGISPDGVQYLEAGTVVHTGCELAGDYVMDKFYWEGDEI</sequence>
<dbReference type="eggNOG" id="KOG1012">
    <property type="taxonomic scope" value="Eukaryota"/>
</dbReference>
<dbReference type="Pfam" id="PF00168">
    <property type="entry name" value="C2"/>
    <property type="match status" value="2"/>
</dbReference>
<dbReference type="AlphaFoldDB" id="K3WV88"/>
<dbReference type="InterPro" id="IPR035892">
    <property type="entry name" value="C2_domain_sf"/>
</dbReference>
<dbReference type="PANTHER" id="PTHR47052:SF3">
    <property type="entry name" value="INGRESSION PROTEIN 1"/>
    <property type="match status" value="1"/>
</dbReference>
<evidence type="ECO:0000313" key="2">
    <source>
        <dbReference type="EnsemblProtists" id="PYU1_T008886"/>
    </source>
</evidence>
<evidence type="ECO:0000313" key="3">
    <source>
        <dbReference type="Proteomes" id="UP000019132"/>
    </source>
</evidence>
<dbReference type="PANTHER" id="PTHR47052">
    <property type="entry name" value="CONSERVED SERINE PROLINE-RICH PROTEIN (AFU_ORTHOLOGUE AFUA_2G01790)"/>
    <property type="match status" value="1"/>
</dbReference>
<dbReference type="HOGENOM" id="CLU_689781_0_0_1"/>
<dbReference type="CDD" id="cd00030">
    <property type="entry name" value="C2"/>
    <property type="match status" value="2"/>
</dbReference>
<dbReference type="InterPro" id="IPR000008">
    <property type="entry name" value="C2_dom"/>
</dbReference>
<proteinExistence type="predicted"/>
<dbReference type="VEuPathDB" id="FungiDB:PYU1_G008868"/>
<reference evidence="2" key="3">
    <citation type="submission" date="2015-02" db="UniProtKB">
        <authorList>
            <consortium name="EnsemblProtists"/>
        </authorList>
    </citation>
    <scope>IDENTIFICATION</scope>
    <source>
        <strain evidence="2">DAOM BR144</strain>
    </source>
</reference>
<dbReference type="PROSITE" id="PS50004">
    <property type="entry name" value="C2"/>
    <property type="match status" value="2"/>
</dbReference>
<evidence type="ECO:0000259" key="1">
    <source>
        <dbReference type="PROSITE" id="PS50004"/>
    </source>
</evidence>
<dbReference type="SUPFAM" id="SSF49562">
    <property type="entry name" value="C2 domain (Calcium/lipid-binding domain, CaLB)"/>
    <property type="match status" value="2"/>
</dbReference>
<feature type="domain" description="C2" evidence="1">
    <location>
        <begin position="10"/>
        <end position="133"/>
    </location>
</feature>
<dbReference type="Gene3D" id="2.60.40.150">
    <property type="entry name" value="C2 domain"/>
    <property type="match status" value="2"/>
</dbReference>
<dbReference type="EnsemblProtists" id="PYU1_T008886">
    <property type="protein sequence ID" value="PYU1_T008886"/>
    <property type="gene ID" value="PYU1_G008868"/>
</dbReference>
<name>K3WV88_GLOUD</name>
<organism evidence="2 3">
    <name type="scientific">Globisporangium ultimum (strain ATCC 200006 / CBS 805.95 / DAOM BR144)</name>
    <name type="common">Pythium ultimum</name>
    <dbReference type="NCBI Taxonomy" id="431595"/>
    <lineage>
        <taxon>Eukaryota</taxon>
        <taxon>Sar</taxon>
        <taxon>Stramenopiles</taxon>
        <taxon>Oomycota</taxon>
        <taxon>Peronosporomycetes</taxon>
        <taxon>Pythiales</taxon>
        <taxon>Pythiaceae</taxon>
        <taxon>Globisporangium</taxon>
    </lineage>
</organism>